<dbReference type="EMBL" id="OUUW01000013">
    <property type="protein sequence ID" value="SPP87798.1"/>
    <property type="molecule type" value="Genomic_DNA"/>
</dbReference>
<gene>
    <name evidence="17" type="ORF">DGUA_6G015558</name>
</gene>
<dbReference type="GO" id="GO:0003735">
    <property type="term" value="F:structural constituent of ribosome"/>
    <property type="evidence" value="ECO:0007669"/>
    <property type="project" value="InterPro"/>
</dbReference>
<dbReference type="STRING" id="7266.A0A3B0KV14"/>
<evidence type="ECO:0000256" key="3">
    <source>
        <dbReference type="ARBA" id="ARBA00004514"/>
    </source>
</evidence>
<evidence type="ECO:0000256" key="12">
    <source>
        <dbReference type="ARBA" id="ARBA00023274"/>
    </source>
</evidence>
<dbReference type="Pfam" id="PF00253">
    <property type="entry name" value="Ribosomal_S14"/>
    <property type="match status" value="1"/>
</dbReference>
<dbReference type="PROSITE" id="PS00028">
    <property type="entry name" value="ZINC_FINGER_C2H2_1"/>
    <property type="match status" value="10"/>
</dbReference>
<keyword evidence="10" id="KW-0862">Zinc</keyword>
<feature type="domain" description="C2H2-type" evidence="16">
    <location>
        <begin position="638"/>
        <end position="666"/>
    </location>
</feature>
<dbReference type="PANTHER" id="PTHR24379:SF127">
    <property type="entry name" value="BLOODY FINGERS-RELATED"/>
    <property type="match status" value="1"/>
</dbReference>
<dbReference type="FunFam" id="4.10.830.10:FF:000002">
    <property type="entry name" value="40S ribosomal protein S29"/>
    <property type="match status" value="1"/>
</dbReference>
<comment type="subunit">
    <text evidence="5">Component of the 40S small ribosomal subunit.</text>
</comment>
<dbReference type="Gene3D" id="3.30.160.60">
    <property type="entry name" value="Classic Zinc Finger"/>
    <property type="match status" value="8"/>
</dbReference>
<evidence type="ECO:0000256" key="7">
    <source>
        <dbReference type="ARBA" id="ARBA00022737"/>
    </source>
</evidence>
<evidence type="ECO:0000256" key="4">
    <source>
        <dbReference type="ARBA" id="ARBA00009083"/>
    </source>
</evidence>
<evidence type="ECO:0000256" key="10">
    <source>
        <dbReference type="ARBA" id="ARBA00022833"/>
    </source>
</evidence>
<feature type="domain" description="C2H2-type" evidence="16">
    <location>
        <begin position="582"/>
        <end position="609"/>
    </location>
</feature>
<dbReference type="FunFam" id="3.30.160.60:FF:000446">
    <property type="entry name" value="Zinc finger protein"/>
    <property type="match status" value="1"/>
</dbReference>
<dbReference type="InterPro" id="IPR013087">
    <property type="entry name" value="Znf_C2H2_type"/>
</dbReference>
<comment type="subcellular location">
    <subcellularLocation>
        <location evidence="3">Cytoplasm</location>
        <location evidence="3">Cytosol</location>
    </subcellularLocation>
    <subcellularLocation>
        <location evidence="2">Rough endoplasmic reticulum</location>
    </subcellularLocation>
</comment>
<evidence type="ECO:0000313" key="17">
    <source>
        <dbReference type="EMBL" id="SPP87798.1"/>
    </source>
</evidence>
<dbReference type="FunFam" id="3.30.160.60:FF:000202">
    <property type="entry name" value="Zinc finger protein 574"/>
    <property type="match status" value="1"/>
</dbReference>
<dbReference type="Proteomes" id="UP000268350">
    <property type="component" value="Unassembled WGS sequence"/>
</dbReference>
<evidence type="ECO:0000256" key="5">
    <source>
        <dbReference type="ARBA" id="ARBA00011542"/>
    </source>
</evidence>
<evidence type="ECO:0000313" key="18">
    <source>
        <dbReference type="Proteomes" id="UP000268350"/>
    </source>
</evidence>
<evidence type="ECO:0000256" key="8">
    <source>
        <dbReference type="ARBA" id="ARBA00022771"/>
    </source>
</evidence>
<dbReference type="GO" id="GO:0005634">
    <property type="term" value="C:nucleus"/>
    <property type="evidence" value="ECO:0007669"/>
    <property type="project" value="UniProtKB-ARBA"/>
</dbReference>
<dbReference type="InterPro" id="IPR039744">
    <property type="entry name" value="RIbosomal_uS14_euk_arc"/>
</dbReference>
<feature type="domain" description="C2H2-type" evidence="16">
    <location>
        <begin position="234"/>
        <end position="257"/>
    </location>
</feature>
<dbReference type="PROSITE" id="PS50157">
    <property type="entry name" value="ZINC_FINGER_C2H2_2"/>
    <property type="match status" value="9"/>
</dbReference>
<evidence type="ECO:0000259" key="16">
    <source>
        <dbReference type="PROSITE" id="PS50157"/>
    </source>
</evidence>
<evidence type="ECO:0000256" key="6">
    <source>
        <dbReference type="ARBA" id="ARBA00022723"/>
    </source>
</evidence>
<dbReference type="InterPro" id="IPR036236">
    <property type="entry name" value="Znf_C2H2_sf"/>
</dbReference>
<evidence type="ECO:0000256" key="15">
    <source>
        <dbReference type="PROSITE-ProRule" id="PRU00042"/>
    </source>
</evidence>
<feature type="domain" description="C2H2-type" evidence="16">
    <location>
        <begin position="610"/>
        <end position="637"/>
    </location>
</feature>
<dbReference type="GO" id="GO:0005840">
    <property type="term" value="C:ribosome"/>
    <property type="evidence" value="ECO:0007669"/>
    <property type="project" value="UniProtKB-KW"/>
</dbReference>
<dbReference type="Pfam" id="PF00096">
    <property type="entry name" value="zf-C2H2"/>
    <property type="match status" value="3"/>
</dbReference>
<dbReference type="FunFam" id="3.30.160.60:FF:000912">
    <property type="entry name" value="Zinc finger protein 660"/>
    <property type="match status" value="1"/>
</dbReference>
<evidence type="ECO:0000256" key="9">
    <source>
        <dbReference type="ARBA" id="ARBA00022824"/>
    </source>
</evidence>
<comment type="cofactor">
    <cofactor evidence="1">
        <name>Zn(2+)</name>
        <dbReference type="ChEBI" id="CHEBI:29105"/>
    </cofactor>
</comment>
<evidence type="ECO:0000256" key="2">
    <source>
        <dbReference type="ARBA" id="ARBA00004427"/>
    </source>
</evidence>
<feature type="domain" description="C2H2-type" evidence="16">
    <location>
        <begin position="551"/>
        <end position="581"/>
    </location>
</feature>
<dbReference type="OrthoDB" id="10252683at2759"/>
<dbReference type="SMART" id="SM00355">
    <property type="entry name" value="ZnF_C2H2"/>
    <property type="match status" value="10"/>
</dbReference>
<name>A0A3B0KV14_DROGU</name>
<feature type="domain" description="C2H2-type" evidence="16">
    <location>
        <begin position="370"/>
        <end position="397"/>
    </location>
</feature>
<evidence type="ECO:0000256" key="11">
    <source>
        <dbReference type="ARBA" id="ARBA00022980"/>
    </source>
</evidence>
<dbReference type="GO" id="GO:0006412">
    <property type="term" value="P:translation"/>
    <property type="evidence" value="ECO:0007669"/>
    <property type="project" value="InterPro"/>
</dbReference>
<feature type="domain" description="C2H2-type" evidence="16">
    <location>
        <begin position="439"/>
        <end position="468"/>
    </location>
</feature>
<keyword evidence="9" id="KW-0256">Endoplasmic reticulum</keyword>
<protein>
    <recommendedName>
        <fullName evidence="13">Small ribosomal subunit protein uS14</fullName>
    </recommendedName>
    <alternativeName>
        <fullName evidence="14">40S ribosomal protein S29</fullName>
    </alternativeName>
</protein>
<feature type="domain" description="C2H2-type" evidence="16">
    <location>
        <begin position="282"/>
        <end position="309"/>
    </location>
</feature>
<sequence>MDEENFGIFEEPGECTLAEIEVGDESQLNYSHMPGATVLASSDQEGLVQFFARPPPPIMQMSTEVMVQRTLEHPALKQILQEADGQPDFDPAAEQMKIRDFLAGVTNNKMTTEESVFQAHRMSAPTNGPRVYKCRDCGGTFDSLYYYNHVCLTENAVKPNFEAAVQQQDKTRSVKLSTAPAIVPAPRYIRGSERVILENQIRLRRYMKDELKYDVTTGIDNSLGLSKKKGKQPNECSICDRQFVHASGLVRHMEKHALNLIAPQANAPSIPPPPAPGLAVVTKCNDCGRIFYDCKLAMRHVRVHYPEQPKICEPLIDKNVSQKKKFIRRMLKGDWLFLCVYAKKRSIEQKQAKLALEAGLFSTLILGSVLQCEFCEFVFADIEKLLVHSAAHVVEKRFECTACDITMNTAKEASVHFQSDCIFMREEQKRLDVSLFRYFVCNVCEQKFSTADVLQEHRNMYYHYFPRLSADGSALLLPCEYCDVNFTAAHEVEAHNLEKHVNKKRREKETRMNGAGNGRLRQYLCDVCGKSYTQSSHLWQHLRFHQGVKPFACQEANCGRKFTIRPDLNDHIRKCHTGERPYHCLVCGKRFLTGSVFYQHRLIHRGERRYECEECGKRFYRADALKNHQRIHTGEKPFSCLFCTKTFRQRGDRDKHIRARHSHLNANTRLMMQMQKIQLETSDAIKSRMRDIPMGEGDGYSTSMYQVSGSQEDGEMQLVTDEQELRYYEPMDGFEMQQYVEEAGPNLMNEVEYEEVIVYENTEEEPALYENPEEEPALAISYEPQPEPQQMEEEIPVKPERQKHANMGFATLWYSHPRKYGQGSRCCRACSNRHGLIRKYGLNICRQCFREYANDIGFKKLD</sequence>
<dbReference type="PANTHER" id="PTHR24379">
    <property type="entry name" value="KRAB AND ZINC FINGER DOMAIN-CONTAINING"/>
    <property type="match status" value="1"/>
</dbReference>
<dbReference type="PROSITE" id="PS00527">
    <property type="entry name" value="RIBOSOMAL_S14"/>
    <property type="match status" value="1"/>
</dbReference>
<keyword evidence="12" id="KW-0687">Ribonucleoprotein</keyword>
<dbReference type="AlphaFoldDB" id="A0A3B0KV14"/>
<dbReference type="SUPFAM" id="SSF57667">
    <property type="entry name" value="beta-beta-alpha zinc fingers"/>
    <property type="match status" value="4"/>
</dbReference>
<evidence type="ECO:0000256" key="13">
    <source>
        <dbReference type="ARBA" id="ARBA00035167"/>
    </source>
</evidence>
<keyword evidence="7" id="KW-0677">Repeat</keyword>
<keyword evidence="18" id="KW-1185">Reference proteome</keyword>
<evidence type="ECO:0000256" key="1">
    <source>
        <dbReference type="ARBA" id="ARBA00001947"/>
    </source>
</evidence>
<proteinExistence type="inferred from homology"/>
<dbReference type="NCBIfam" id="NF004424">
    <property type="entry name" value="PRK05766.1"/>
    <property type="match status" value="1"/>
</dbReference>
<dbReference type="GO" id="GO:0005791">
    <property type="term" value="C:rough endoplasmic reticulum"/>
    <property type="evidence" value="ECO:0007669"/>
    <property type="project" value="UniProtKB-SubCell"/>
</dbReference>
<evidence type="ECO:0000256" key="14">
    <source>
        <dbReference type="ARBA" id="ARBA00035455"/>
    </source>
</evidence>
<keyword evidence="11" id="KW-0689">Ribosomal protein</keyword>
<comment type="similarity">
    <text evidence="4">Belongs to the universal ribosomal protein uS14 family.</text>
</comment>
<dbReference type="GO" id="GO:0032502">
    <property type="term" value="P:developmental process"/>
    <property type="evidence" value="ECO:0007669"/>
    <property type="project" value="UniProtKB-ARBA"/>
</dbReference>
<reference evidence="18" key="1">
    <citation type="submission" date="2018-01" db="EMBL/GenBank/DDBJ databases">
        <authorList>
            <person name="Alioto T."/>
            <person name="Alioto T."/>
        </authorList>
    </citation>
    <scope>NUCLEOTIDE SEQUENCE [LARGE SCALE GENOMIC DNA]</scope>
</reference>
<feature type="domain" description="C2H2-type" evidence="16">
    <location>
        <begin position="523"/>
        <end position="550"/>
    </location>
</feature>
<dbReference type="Gene3D" id="4.10.830.10">
    <property type="entry name" value="30s Ribosomal Protein S14, Chain N"/>
    <property type="match status" value="1"/>
</dbReference>
<dbReference type="GO" id="GO:0005829">
    <property type="term" value="C:cytosol"/>
    <property type="evidence" value="ECO:0007669"/>
    <property type="project" value="UniProtKB-SubCell"/>
</dbReference>
<dbReference type="InterPro" id="IPR001209">
    <property type="entry name" value="Ribosomal_uS14"/>
</dbReference>
<keyword evidence="8 15" id="KW-0863">Zinc-finger</keyword>
<dbReference type="InterPro" id="IPR018271">
    <property type="entry name" value="Ribosomal_uS14_CS"/>
</dbReference>
<keyword evidence="6" id="KW-0479">Metal-binding</keyword>
<dbReference type="GO" id="GO:1990904">
    <property type="term" value="C:ribonucleoprotein complex"/>
    <property type="evidence" value="ECO:0007669"/>
    <property type="project" value="UniProtKB-KW"/>
</dbReference>
<dbReference type="GO" id="GO:0008270">
    <property type="term" value="F:zinc ion binding"/>
    <property type="evidence" value="ECO:0007669"/>
    <property type="project" value="UniProtKB-KW"/>
</dbReference>
<accession>A0A3B0KV14</accession>
<dbReference type="InterPro" id="IPR043140">
    <property type="entry name" value="Ribosomal_uS14_sf"/>
</dbReference>
<organism evidence="17 18">
    <name type="scientific">Drosophila guanche</name>
    <name type="common">Fruit fly</name>
    <dbReference type="NCBI Taxonomy" id="7266"/>
    <lineage>
        <taxon>Eukaryota</taxon>
        <taxon>Metazoa</taxon>
        <taxon>Ecdysozoa</taxon>
        <taxon>Arthropoda</taxon>
        <taxon>Hexapoda</taxon>
        <taxon>Insecta</taxon>
        <taxon>Pterygota</taxon>
        <taxon>Neoptera</taxon>
        <taxon>Endopterygota</taxon>
        <taxon>Diptera</taxon>
        <taxon>Brachycera</taxon>
        <taxon>Muscomorpha</taxon>
        <taxon>Ephydroidea</taxon>
        <taxon>Drosophilidae</taxon>
        <taxon>Drosophila</taxon>
        <taxon>Sophophora</taxon>
    </lineage>
</organism>